<name>F2DMZ9_HORVV</name>
<accession>F2DMZ9</accession>
<feature type="compositionally biased region" description="Basic and acidic residues" evidence="1">
    <location>
        <begin position="1"/>
        <end position="14"/>
    </location>
</feature>
<evidence type="ECO:0000313" key="2">
    <source>
        <dbReference type="EMBL" id="BAJ96470.1"/>
    </source>
</evidence>
<dbReference type="EMBL" id="AK365267">
    <property type="protein sequence ID" value="BAJ96470.1"/>
    <property type="molecule type" value="mRNA"/>
</dbReference>
<dbReference type="AlphaFoldDB" id="F2DMZ9"/>
<proteinExistence type="evidence at transcript level"/>
<feature type="region of interest" description="Disordered" evidence="1">
    <location>
        <begin position="1"/>
        <end position="115"/>
    </location>
</feature>
<organism evidence="2">
    <name type="scientific">Hordeum vulgare subsp. vulgare</name>
    <name type="common">Domesticated barley</name>
    <dbReference type="NCBI Taxonomy" id="112509"/>
    <lineage>
        <taxon>Eukaryota</taxon>
        <taxon>Viridiplantae</taxon>
        <taxon>Streptophyta</taxon>
        <taxon>Embryophyta</taxon>
        <taxon>Tracheophyta</taxon>
        <taxon>Spermatophyta</taxon>
        <taxon>Magnoliopsida</taxon>
        <taxon>Liliopsida</taxon>
        <taxon>Poales</taxon>
        <taxon>Poaceae</taxon>
        <taxon>BOP clade</taxon>
        <taxon>Pooideae</taxon>
        <taxon>Triticodae</taxon>
        <taxon>Triticeae</taxon>
        <taxon>Hordeinae</taxon>
        <taxon>Hordeum</taxon>
    </lineage>
</organism>
<feature type="compositionally biased region" description="Basic residues" evidence="1">
    <location>
        <begin position="32"/>
        <end position="62"/>
    </location>
</feature>
<evidence type="ECO:0000256" key="1">
    <source>
        <dbReference type="SAM" id="MobiDB-lite"/>
    </source>
</evidence>
<reference evidence="2" key="1">
    <citation type="journal article" date="2011" name="Plant Physiol.">
        <title>Comprehensive sequence analysis of 24,783 barley full-length cDNAs derived from 12 clone libraries.</title>
        <authorList>
            <person name="Matsumoto T."/>
            <person name="Tanaka T."/>
            <person name="Sakai H."/>
            <person name="Amano N."/>
            <person name="Kanamori H."/>
            <person name="Kurita K."/>
            <person name="Kikuta A."/>
            <person name="Kamiya K."/>
            <person name="Yamamoto M."/>
            <person name="Ikawa H."/>
            <person name="Fujii N."/>
            <person name="Hori K."/>
            <person name="Itoh T."/>
            <person name="Sato K."/>
        </authorList>
    </citation>
    <scope>NUCLEOTIDE SEQUENCE</scope>
    <source>
        <tissue evidence="2">Shoot and root</tissue>
    </source>
</reference>
<sequence>MAIDHESPFKERQPLRGLQPQPPRQLPLLLLPRRHPGVRHPALHGHRRRADLRHQQRPRRLPQRAAPAEAARRRLQRPSGARASLTGRRSATSSSTTRRAPPAIDKLRPARPVAE</sequence>
<protein>
    <submittedName>
        <fullName evidence="2">Predicted protein</fullName>
    </submittedName>
</protein>
<feature type="compositionally biased region" description="Low complexity" evidence="1">
    <location>
        <begin position="77"/>
        <end position="100"/>
    </location>
</feature>